<evidence type="ECO:0000313" key="2">
    <source>
        <dbReference type="EMBL" id="BAM42010.1"/>
    </source>
</evidence>
<feature type="transmembrane region" description="Helical" evidence="1">
    <location>
        <begin position="227"/>
        <end position="246"/>
    </location>
</feature>
<dbReference type="OrthoDB" id="361497at2759"/>
<dbReference type="VEuPathDB" id="PiroplasmaDB:TOT_040000387"/>
<dbReference type="KEGG" id="tot:TOT_040000387"/>
<name>J4DAI6_THEOR</name>
<gene>
    <name evidence="2" type="ORF">TOT_040000387</name>
</gene>
<reference evidence="2 3" key="1">
    <citation type="journal article" date="2012" name="MBio">
        <title>Comparative genome analysis of three eukaryotic parasites with differing abilities to transform leukocytes reveals key mediators of Theileria-induced leukocyte transformation.</title>
        <authorList>
            <person name="Hayashida K."/>
            <person name="Hara Y."/>
            <person name="Abe T."/>
            <person name="Yamasaki C."/>
            <person name="Toyoda A."/>
            <person name="Kosuge T."/>
            <person name="Suzuki Y."/>
            <person name="Sato Y."/>
            <person name="Kawashima S."/>
            <person name="Katayama T."/>
            <person name="Wakaguri H."/>
            <person name="Inoue N."/>
            <person name="Homma K."/>
            <person name="Tada-Umezaki M."/>
            <person name="Yagi Y."/>
            <person name="Fujii Y."/>
            <person name="Habara T."/>
            <person name="Kanehisa M."/>
            <person name="Watanabe H."/>
            <person name="Ito K."/>
            <person name="Gojobori T."/>
            <person name="Sugawara H."/>
            <person name="Imanishi T."/>
            <person name="Weir W."/>
            <person name="Gardner M."/>
            <person name="Pain A."/>
            <person name="Shiels B."/>
            <person name="Hattori M."/>
            <person name="Nene V."/>
            <person name="Sugimoto C."/>
        </authorList>
    </citation>
    <scope>NUCLEOTIDE SEQUENCE [LARGE SCALE GENOMIC DNA]</scope>
    <source>
        <strain evidence="2 3">Shintoku</strain>
    </source>
</reference>
<dbReference type="eggNOG" id="ENOG502QX3W">
    <property type="taxonomic scope" value="Eukaryota"/>
</dbReference>
<keyword evidence="1" id="KW-1133">Transmembrane helix</keyword>
<protein>
    <submittedName>
        <fullName evidence="2">Uncharacterized protein</fullName>
    </submittedName>
</protein>
<proteinExistence type="predicted"/>
<dbReference type="EMBL" id="AP011949">
    <property type="protein sequence ID" value="BAM42010.1"/>
    <property type="molecule type" value="Genomic_DNA"/>
</dbReference>
<dbReference type="OMA" id="GFYRFGC"/>
<dbReference type="STRING" id="869250.J4DAI6"/>
<organism evidence="2 3">
    <name type="scientific">Theileria orientalis strain Shintoku</name>
    <dbReference type="NCBI Taxonomy" id="869250"/>
    <lineage>
        <taxon>Eukaryota</taxon>
        <taxon>Sar</taxon>
        <taxon>Alveolata</taxon>
        <taxon>Apicomplexa</taxon>
        <taxon>Aconoidasida</taxon>
        <taxon>Piroplasmida</taxon>
        <taxon>Theileriidae</taxon>
        <taxon>Theileria</taxon>
    </lineage>
</organism>
<keyword evidence="3" id="KW-1185">Reference proteome</keyword>
<evidence type="ECO:0000313" key="3">
    <source>
        <dbReference type="Proteomes" id="UP000003786"/>
    </source>
</evidence>
<dbReference type="GeneID" id="20716453"/>
<dbReference type="AlphaFoldDB" id="J4DAI6"/>
<evidence type="ECO:0000256" key="1">
    <source>
        <dbReference type="SAM" id="Phobius"/>
    </source>
</evidence>
<keyword evidence="1" id="KW-0472">Membrane</keyword>
<dbReference type="Proteomes" id="UP000003786">
    <property type="component" value="Chromosome 4"/>
</dbReference>
<accession>J4DAI6</accession>
<dbReference type="RefSeq" id="XP_009692311.1">
    <property type="nucleotide sequence ID" value="XM_009694016.1"/>
</dbReference>
<keyword evidence="1" id="KW-0812">Transmembrane</keyword>
<sequence>MTKCNKKFKRKPRGYKCIKYLISKDVNRLFINFINVQNQCDCGCSRTIKSIQSLLLQKYLCSKQRWIKLLCVRRNRILELSGFSDLIVGMESSLEFDSLDLNLVKSDTSRQQWLLDRDKTDLVERAIYTFCLYNNVAYWQGIHDVAAALAHLDPTPTVGELAVLLEYLVKNYAPFLYSKTTSEVTARANELSARWRLLFKYFFPKASNDYDQFCESSFSIGWFMTLGFYRFGCAYISLAYTFLLIISRHDCMSSFMFRDLGYIAARGYINYLTSRRIPVDFNNSVIFSNFSNSSLIVNTLVNSNKIVLEPEEFINVSKHLYDTFDGRDFELSEFPLLYIFTSANILKYSAPSVQKIDSEKEFVEITEPDLFSKANRFQSLQSTMNPTSESHEIKYRSRKHVSGTVRRRIRRAHMLHRNSLERISDLVNAEITYSYILSFKPFGCLRRYGRIGGFGGPEDDNFVYGNVLNQNILYNILDLRSPYLCSGISLDKIFGTSKTTFLKNVNAQEVYEGCLLDTSFTLWIVLTDEGYEADEDSNALMSLNRGLELMESLSKNSITCVTMFRGGYKAILKSLNLPLPLPPSILSRISVRRILPWNVGNVAENSPSTHLTAIATSIGSAAMGIEQRIVKGISDMSIFSRFRHSQIQQIVTNVDEEVRTEWLREKKYAPLARPDQRNKISYSIKLSAKEGTEVSIKSNGTVKVNGIILHPSQYTNAVSDPSLSIFMSLSTLFTVNCVDGLLDVECRSYGVGKWNTRVAEFFKLKADEMLSSFSIIVCPPETLLSDTLIRPLTVVTNVAGVCSKTTLNGLYRKWNVYIINRQRLIRHLLKCVRIWSQSQEPQEESGSSLGFMSVDANNGTAIGDMRGTTSKQVDSVEIITRLADMCLNNAINTHSTNIAESNTTNARNNISSVVRRLNSFQRNVSTPNAFECQLTSRTDLVTNNANHGRNVYRAVNTQRGLRVFSRTHEPRAHESSSRSSASNVEARLVPAAHNPNKQIPIYYKGNVFSSRSTLNKRQKSNE</sequence>